<evidence type="ECO:0000313" key="8">
    <source>
        <dbReference type="EMBL" id="KAF2257846.1"/>
    </source>
</evidence>
<feature type="domain" description="3-dehydroquinate synthase N-terminal" evidence="6">
    <location>
        <begin position="85"/>
        <end position="194"/>
    </location>
</feature>
<dbReference type="Gene3D" id="3.40.50.1970">
    <property type="match status" value="1"/>
</dbReference>
<dbReference type="AlphaFoldDB" id="A0A9P4N451"/>
<reference evidence="9" key="1">
    <citation type="journal article" date="2020" name="Stud. Mycol.">
        <title>101 Dothideomycetes genomes: A test case for predicting lifestyles and emergence of pathogens.</title>
        <authorList>
            <person name="Haridas S."/>
            <person name="Albert R."/>
            <person name="Binder M."/>
            <person name="Bloem J."/>
            <person name="LaButti K."/>
            <person name="Salamov A."/>
            <person name="Andreopoulos B."/>
            <person name="Baker S."/>
            <person name="Barry K."/>
            <person name="Bills G."/>
            <person name="Bluhm B."/>
            <person name="Cannon C."/>
            <person name="Castanera R."/>
            <person name="Culley D."/>
            <person name="Daum C."/>
            <person name="Ezra D."/>
            <person name="Gonzalez J."/>
            <person name="Henrissat B."/>
            <person name="Kuo A."/>
            <person name="Liang C."/>
            <person name="Lipzen A."/>
            <person name="Lutzoni F."/>
            <person name="Magnuson J."/>
            <person name="Mondo S."/>
            <person name="Nolan M."/>
            <person name="Ohm R."/>
            <person name="Pangilinan J."/>
            <person name="Park H.-J."/>
            <person name="Ramirez L."/>
            <person name="Alfaro M."/>
            <person name="Sun H."/>
            <person name="Tritt A."/>
            <person name="Yoshinaga Y."/>
            <person name="Zwiers L.-H."/>
            <person name="Turgeon B."/>
            <person name="Goodwin S."/>
            <person name="Spatafora J."/>
            <person name="Crous P."/>
            <person name="Grigoriev I."/>
        </authorList>
    </citation>
    <scope>NUCLEOTIDE SEQUENCE [LARGE SCALE GENOMIC DNA]</scope>
    <source>
        <strain evidence="9">CBS 304.66</strain>
    </source>
</reference>
<dbReference type="Pfam" id="PF24621">
    <property type="entry name" value="DHQS_C"/>
    <property type="match status" value="1"/>
</dbReference>
<dbReference type="PANTHER" id="PTHR43622">
    <property type="entry name" value="3-DEHYDROQUINATE SYNTHASE"/>
    <property type="match status" value="1"/>
</dbReference>
<evidence type="ECO:0000259" key="7">
    <source>
        <dbReference type="Pfam" id="PF24621"/>
    </source>
</evidence>
<evidence type="ECO:0000256" key="1">
    <source>
        <dbReference type="ARBA" id="ARBA00001911"/>
    </source>
</evidence>
<evidence type="ECO:0000256" key="4">
    <source>
        <dbReference type="ARBA" id="ARBA00023027"/>
    </source>
</evidence>
<keyword evidence="2" id="KW-0479">Metal-binding</keyword>
<dbReference type="InterPro" id="IPR030960">
    <property type="entry name" value="DHQS/DOIS_N"/>
</dbReference>
<dbReference type="PANTHER" id="PTHR43622:SF3">
    <property type="entry name" value="2-EPI-5-EPI-VALIOLONE SYNTHASE"/>
    <property type="match status" value="1"/>
</dbReference>
<dbReference type="GO" id="GO:0003856">
    <property type="term" value="F:3-dehydroquinate synthase activity"/>
    <property type="evidence" value="ECO:0007669"/>
    <property type="project" value="TreeGrafter"/>
</dbReference>
<organism evidence="8 9">
    <name type="scientific">Lojkania enalia</name>
    <dbReference type="NCBI Taxonomy" id="147567"/>
    <lineage>
        <taxon>Eukaryota</taxon>
        <taxon>Fungi</taxon>
        <taxon>Dikarya</taxon>
        <taxon>Ascomycota</taxon>
        <taxon>Pezizomycotina</taxon>
        <taxon>Dothideomycetes</taxon>
        <taxon>Pleosporomycetidae</taxon>
        <taxon>Pleosporales</taxon>
        <taxon>Pleosporales incertae sedis</taxon>
        <taxon>Lojkania</taxon>
    </lineage>
</organism>
<feature type="domain" description="3-dehydroquinate synthase C-terminal" evidence="7">
    <location>
        <begin position="196"/>
        <end position="340"/>
    </location>
</feature>
<comment type="cofactor">
    <cofactor evidence="1">
        <name>NAD(+)</name>
        <dbReference type="ChEBI" id="CHEBI:57540"/>
    </cofactor>
</comment>
<dbReference type="Gene3D" id="1.20.1090.10">
    <property type="entry name" value="Dehydroquinate synthase-like - alpha domain"/>
    <property type="match status" value="1"/>
</dbReference>
<dbReference type="Proteomes" id="UP000800093">
    <property type="component" value="Unassembled WGS sequence"/>
</dbReference>
<keyword evidence="5" id="KW-0456">Lyase</keyword>
<keyword evidence="4" id="KW-0520">NAD</keyword>
<accession>A0A9P4N451</accession>
<evidence type="ECO:0000313" key="9">
    <source>
        <dbReference type="Proteomes" id="UP000800093"/>
    </source>
</evidence>
<comment type="caution">
    <text evidence="8">The sequence shown here is derived from an EMBL/GenBank/DDBJ whole genome shotgun (WGS) entry which is preliminary data.</text>
</comment>
<dbReference type="InterPro" id="IPR056179">
    <property type="entry name" value="DHQS_C"/>
</dbReference>
<sequence>MVAANQPTITETVDGIAVTTCMPIAHGYTFESDVFSTSSKAIADMYRVQGRCLCLVDANVHKLLDSKVEDYFKHHGIRAIVRPVDVTEERKDLEKLSEICEMFVEYDLLRREPVLVVGGGLMTDVLGFACAVFRRGTPYIRVPTTLIGLIDASVSNRVAVNWNGLKNRLGGYHEPVHTVIDYTFLKYLPAAEIRNGLAEILKITSCVDLKTFRAVQTYGLDLIATKFFLTNGFTQEQAALSNEIIRATIIDVLREEVPNSREANLNRVMFFGHTWSPVLELAPKPVLLHGHAISVDMCYSITISQILGHIDEEHANEFLKVFSDLGLALDHPAFTEELMLKATASTIATRDGKLRAPIPTGKFGEYEILANVSEDVLRKAWALHKERVKGFPREGLGIDPNTSVRAW</sequence>
<evidence type="ECO:0000259" key="6">
    <source>
        <dbReference type="Pfam" id="PF01761"/>
    </source>
</evidence>
<proteinExistence type="predicted"/>
<name>A0A9P4N451_9PLEO</name>
<dbReference type="GO" id="GO:0000166">
    <property type="term" value="F:nucleotide binding"/>
    <property type="evidence" value="ECO:0007669"/>
    <property type="project" value="UniProtKB-KW"/>
</dbReference>
<dbReference type="InterPro" id="IPR050071">
    <property type="entry name" value="Dehydroquinate_synthase"/>
</dbReference>
<gene>
    <name evidence="8" type="ORF">CC78DRAFT_538216</name>
</gene>
<dbReference type="SUPFAM" id="SSF56796">
    <property type="entry name" value="Dehydroquinate synthase-like"/>
    <property type="match status" value="1"/>
</dbReference>
<evidence type="ECO:0000256" key="2">
    <source>
        <dbReference type="ARBA" id="ARBA00022723"/>
    </source>
</evidence>
<keyword evidence="9" id="KW-1185">Reference proteome</keyword>
<dbReference type="GO" id="GO:0046872">
    <property type="term" value="F:metal ion binding"/>
    <property type="evidence" value="ECO:0007669"/>
    <property type="project" value="UniProtKB-KW"/>
</dbReference>
<dbReference type="Pfam" id="PF01761">
    <property type="entry name" value="DHQ_synthase"/>
    <property type="match status" value="1"/>
</dbReference>
<dbReference type="CDD" id="cd08199">
    <property type="entry name" value="EEVS"/>
    <property type="match status" value="1"/>
</dbReference>
<dbReference type="OrthoDB" id="197068at2759"/>
<dbReference type="GO" id="GO:0017000">
    <property type="term" value="P:antibiotic biosynthetic process"/>
    <property type="evidence" value="ECO:0007669"/>
    <property type="project" value="InterPro"/>
</dbReference>
<protein>
    <submittedName>
        <fullName evidence="8">2-epi-5-epi-valiolone synthase</fullName>
    </submittedName>
</protein>
<evidence type="ECO:0000256" key="5">
    <source>
        <dbReference type="ARBA" id="ARBA00023239"/>
    </source>
</evidence>
<dbReference type="EMBL" id="ML986834">
    <property type="protein sequence ID" value="KAF2257846.1"/>
    <property type="molecule type" value="Genomic_DNA"/>
</dbReference>
<evidence type="ECO:0000256" key="3">
    <source>
        <dbReference type="ARBA" id="ARBA00022741"/>
    </source>
</evidence>
<dbReference type="InterPro" id="IPR035872">
    <property type="entry name" value="EEVS-like"/>
</dbReference>
<keyword evidence="3" id="KW-0547">Nucleotide-binding</keyword>